<evidence type="ECO:0000313" key="2">
    <source>
        <dbReference type="EMBL" id="KAK7693175.1"/>
    </source>
</evidence>
<proteinExistence type="predicted"/>
<protein>
    <submittedName>
        <fullName evidence="2">Uncharacterized protein</fullName>
    </submittedName>
</protein>
<gene>
    <name evidence="2" type="ORF">QCA50_002741</name>
</gene>
<sequence>MATRPQYARNRNGRIPKTPQRSNSVLGRLKSLFINPFGAWVGSDLENEQGKRPRHTDTGYGADQDDDSVRRSKRKRLDASLDDTDQLFEQPTFHPVTNGYLDPPQEAFNPPLTSPLSDCHRLRPSKPQGGYSPRRMAIIRCHHSLPRLLGR</sequence>
<feature type="region of interest" description="Disordered" evidence="1">
    <location>
        <begin position="43"/>
        <end position="106"/>
    </location>
</feature>
<comment type="caution">
    <text evidence="2">The sequence shown here is derived from an EMBL/GenBank/DDBJ whole genome shotgun (WGS) entry which is preliminary data.</text>
</comment>
<organism evidence="2 3">
    <name type="scientific">Cerrena zonata</name>
    <dbReference type="NCBI Taxonomy" id="2478898"/>
    <lineage>
        <taxon>Eukaryota</taxon>
        <taxon>Fungi</taxon>
        <taxon>Dikarya</taxon>
        <taxon>Basidiomycota</taxon>
        <taxon>Agaricomycotina</taxon>
        <taxon>Agaricomycetes</taxon>
        <taxon>Polyporales</taxon>
        <taxon>Cerrenaceae</taxon>
        <taxon>Cerrena</taxon>
    </lineage>
</organism>
<evidence type="ECO:0000256" key="1">
    <source>
        <dbReference type="SAM" id="MobiDB-lite"/>
    </source>
</evidence>
<dbReference type="AlphaFoldDB" id="A0AAW0GUW2"/>
<accession>A0AAW0GUW2</accession>
<name>A0AAW0GUW2_9APHY</name>
<reference evidence="2 3" key="1">
    <citation type="submission" date="2022-09" db="EMBL/GenBank/DDBJ databases">
        <authorList>
            <person name="Palmer J.M."/>
        </authorList>
    </citation>
    <scope>NUCLEOTIDE SEQUENCE [LARGE SCALE GENOMIC DNA]</scope>
    <source>
        <strain evidence="2 3">DSM 7382</strain>
    </source>
</reference>
<dbReference type="Proteomes" id="UP001385951">
    <property type="component" value="Unassembled WGS sequence"/>
</dbReference>
<evidence type="ECO:0000313" key="3">
    <source>
        <dbReference type="Proteomes" id="UP001385951"/>
    </source>
</evidence>
<keyword evidence="3" id="KW-1185">Reference proteome</keyword>
<dbReference type="EMBL" id="JASBNA010000003">
    <property type="protein sequence ID" value="KAK7693175.1"/>
    <property type="molecule type" value="Genomic_DNA"/>
</dbReference>
<feature type="compositionally biased region" description="Basic and acidic residues" evidence="1">
    <location>
        <begin position="48"/>
        <end position="57"/>
    </location>
</feature>
<feature type="region of interest" description="Disordered" evidence="1">
    <location>
        <begin position="1"/>
        <end position="23"/>
    </location>
</feature>